<dbReference type="Proteomes" id="UP000317638">
    <property type="component" value="Unassembled WGS sequence"/>
</dbReference>
<keyword evidence="4" id="KW-1185">Reference proteome</keyword>
<feature type="compositionally biased region" description="Polar residues" evidence="1">
    <location>
        <begin position="32"/>
        <end position="46"/>
    </location>
</feature>
<feature type="chain" id="PRO_5039686851" description="SGNH/GDSL hydrolase family protein" evidence="2">
    <location>
        <begin position="22"/>
        <end position="245"/>
    </location>
</feature>
<feature type="region of interest" description="Disordered" evidence="1">
    <location>
        <begin position="24"/>
        <end position="72"/>
    </location>
</feature>
<reference evidence="3 4" key="1">
    <citation type="submission" date="2019-07" db="EMBL/GenBank/DDBJ databases">
        <authorList>
            <person name="Zhou L.-Y."/>
        </authorList>
    </citation>
    <scope>NUCLEOTIDE SEQUENCE [LARGE SCALE GENOMIC DNA]</scope>
    <source>
        <strain evidence="3 4">YIM 101269</strain>
    </source>
</reference>
<evidence type="ECO:0000313" key="4">
    <source>
        <dbReference type="Proteomes" id="UP000317638"/>
    </source>
</evidence>
<dbReference type="SUPFAM" id="SSF52266">
    <property type="entry name" value="SGNH hydrolase"/>
    <property type="match status" value="1"/>
</dbReference>
<dbReference type="RefSeq" id="WP_143939355.1">
    <property type="nucleotide sequence ID" value="NZ_VKKG01000007.1"/>
</dbReference>
<dbReference type="Gene3D" id="3.40.50.1110">
    <property type="entry name" value="SGNH hydrolase"/>
    <property type="match status" value="1"/>
</dbReference>
<protein>
    <recommendedName>
        <fullName evidence="5">SGNH/GDSL hydrolase family protein</fullName>
    </recommendedName>
</protein>
<dbReference type="AlphaFoldDB" id="A0A553JW92"/>
<name>A0A553JW92_9ACTN</name>
<evidence type="ECO:0000256" key="1">
    <source>
        <dbReference type="SAM" id="MobiDB-lite"/>
    </source>
</evidence>
<dbReference type="OrthoDB" id="8215557at2"/>
<organism evidence="3 4">
    <name type="scientific">Tessaracoccus rhinocerotis</name>
    <dbReference type="NCBI Taxonomy" id="1689449"/>
    <lineage>
        <taxon>Bacteria</taxon>
        <taxon>Bacillati</taxon>
        <taxon>Actinomycetota</taxon>
        <taxon>Actinomycetes</taxon>
        <taxon>Propionibacteriales</taxon>
        <taxon>Propionibacteriaceae</taxon>
        <taxon>Tessaracoccus</taxon>
    </lineage>
</organism>
<accession>A0A553JW92</accession>
<keyword evidence="2" id="KW-0732">Signal</keyword>
<evidence type="ECO:0000313" key="3">
    <source>
        <dbReference type="EMBL" id="TRY16741.1"/>
    </source>
</evidence>
<dbReference type="EMBL" id="VKKG01000007">
    <property type="protein sequence ID" value="TRY16741.1"/>
    <property type="molecule type" value="Genomic_DNA"/>
</dbReference>
<feature type="compositionally biased region" description="Low complexity" evidence="1">
    <location>
        <begin position="52"/>
        <end position="64"/>
    </location>
</feature>
<comment type="caution">
    <text evidence="3">The sequence shown here is derived from an EMBL/GenBank/DDBJ whole genome shotgun (WGS) entry which is preliminary data.</text>
</comment>
<feature type="signal peptide" evidence="2">
    <location>
        <begin position="1"/>
        <end position="21"/>
    </location>
</feature>
<sequence length="245" mass="23984">MIALAALAVVAVALSAAAVLASRSVTAEPAATTPSDTTQTAPQTSGEPADPSAPATTEPGTTEPVQETSTPAGGAGVVVVIGDSHSVGDPASTWVGTAAAELGWGEVVNLASPGRGYVATPRSCDFDPCAPFPGSVPAIVEAGPDVVVTFGGTADGDYGLAEPAEAYFAALREALPDAQLVAIAPVTTEDTAEYWLTMHAQTIGAAVEAVGGTMVDAGQPGIGDGDSLSAEAQAEIAAAVVAELS</sequence>
<evidence type="ECO:0000256" key="2">
    <source>
        <dbReference type="SAM" id="SignalP"/>
    </source>
</evidence>
<gene>
    <name evidence="3" type="ORF">FOJ82_15250</name>
</gene>
<evidence type="ECO:0008006" key="5">
    <source>
        <dbReference type="Google" id="ProtNLM"/>
    </source>
</evidence>
<dbReference type="InterPro" id="IPR036514">
    <property type="entry name" value="SGNH_hydro_sf"/>
</dbReference>
<proteinExistence type="predicted"/>